<dbReference type="Pfam" id="PF02661">
    <property type="entry name" value="Fic"/>
    <property type="match status" value="1"/>
</dbReference>
<evidence type="ECO:0000313" key="2">
    <source>
        <dbReference type="EMBL" id="MEX1670040.1"/>
    </source>
</evidence>
<evidence type="ECO:0000313" key="3">
    <source>
        <dbReference type="Proteomes" id="UP001557485"/>
    </source>
</evidence>
<organism evidence="2 3">
    <name type="scientific">Zhongshania guokunii</name>
    <dbReference type="NCBI Taxonomy" id="641783"/>
    <lineage>
        <taxon>Bacteria</taxon>
        <taxon>Pseudomonadati</taxon>
        <taxon>Pseudomonadota</taxon>
        <taxon>Gammaproteobacteria</taxon>
        <taxon>Cellvibrionales</taxon>
        <taxon>Spongiibacteraceae</taxon>
        <taxon>Zhongshania</taxon>
    </lineage>
</organism>
<comment type="caution">
    <text evidence="2">The sequence shown here is derived from an EMBL/GenBank/DDBJ whole genome shotgun (WGS) entry which is preliminary data.</text>
</comment>
<dbReference type="InterPro" id="IPR003812">
    <property type="entry name" value="Fido"/>
</dbReference>
<dbReference type="EMBL" id="JBFRYA010000012">
    <property type="protein sequence ID" value="MEX1670040.1"/>
    <property type="molecule type" value="Genomic_DNA"/>
</dbReference>
<dbReference type="Proteomes" id="UP001557485">
    <property type="component" value="Unassembled WGS sequence"/>
</dbReference>
<dbReference type="RefSeq" id="WP_368382411.1">
    <property type="nucleotide sequence ID" value="NZ_JBFRYA010000012.1"/>
</dbReference>
<name>A0ABV3U9A8_9GAMM</name>
<dbReference type="Gene3D" id="1.10.3290.10">
    <property type="entry name" value="Fido-like domain"/>
    <property type="match status" value="1"/>
</dbReference>
<dbReference type="InterPro" id="IPR036597">
    <property type="entry name" value="Fido-like_dom_sf"/>
</dbReference>
<dbReference type="PROSITE" id="PS51459">
    <property type="entry name" value="FIDO"/>
    <property type="match status" value="1"/>
</dbReference>
<gene>
    <name evidence="2" type="ORF">AB4876_14050</name>
</gene>
<proteinExistence type="predicted"/>
<accession>A0ABV3U9A8</accession>
<reference evidence="2 3" key="1">
    <citation type="journal article" date="2011" name="Int. J. Syst. Evol. Microbiol.">
        <title>Zhongshania antarctica gen. nov., sp. nov. and Zhongshania guokunii sp. nov., gammaproteobacteria respectively isolated from coastal attached (fast) ice and surface seawater of the Antarctic.</title>
        <authorList>
            <person name="Li H.J."/>
            <person name="Zhang X.Y."/>
            <person name="Chen C.X."/>
            <person name="Zhang Y.J."/>
            <person name="Gao Z.M."/>
            <person name="Yu Y."/>
            <person name="Chen X.L."/>
            <person name="Chen B."/>
            <person name="Zhang Y.Z."/>
        </authorList>
    </citation>
    <scope>NUCLEOTIDE SEQUENCE [LARGE SCALE GENOMIC DNA]</scope>
    <source>
        <strain evidence="2 3">ZS6-22T</strain>
    </source>
</reference>
<dbReference type="InterPro" id="IPR040198">
    <property type="entry name" value="Fido_containing"/>
</dbReference>
<dbReference type="SUPFAM" id="SSF140931">
    <property type="entry name" value="Fic-like"/>
    <property type="match status" value="1"/>
</dbReference>
<dbReference type="PANTHER" id="PTHR13504:SF38">
    <property type="entry name" value="FIDO DOMAIN-CONTAINING PROTEIN"/>
    <property type="match status" value="1"/>
</dbReference>
<feature type="domain" description="Fido" evidence="1">
    <location>
        <begin position="238"/>
        <end position="408"/>
    </location>
</feature>
<protein>
    <submittedName>
        <fullName evidence="2">Fic family protein</fullName>
    </submittedName>
</protein>
<dbReference type="PANTHER" id="PTHR13504">
    <property type="entry name" value="FIDO DOMAIN-CONTAINING PROTEIN DDB_G0283145"/>
    <property type="match status" value="1"/>
</dbReference>
<evidence type="ECO:0000259" key="1">
    <source>
        <dbReference type="PROSITE" id="PS51459"/>
    </source>
</evidence>
<keyword evidence="3" id="KW-1185">Reference proteome</keyword>
<sequence length="522" mass="60096">MRTLVGYSWLIEHYALPVIDHWQQCYIDSATRGRKEQDLGTHNVQLFEGRYQPEESLVGHLQFALRYEGLNLQLLALLFEQVDPQPLIHWISDSPNSVYARRACFLYEWLRREQLSIEQPVPSKASYVDVVDTAQQFGSGVAQRDTRYRVMNNLLGTPDFCPTVRRTDFLTAMVQKDLRQRTRETLERYDKDLLRRAAAFLYLKETQSSFEVEREKPSADRTQRFADLLRDADTSQALTEDRLVELQQAVLDPRFHEFTWRHQQNWVGRDLGYRQQVDFVPPRPEDVPALMTGLQDTAARARLLNMVQGEVGSAVLSPADHETMKLKCDPVVYAATVAFGFVFIHPFMDGNGRIHRYLIHEVLANAEFTPKGIVLPVSAVILANLDKYIEVLEAFSKRVRARTQYSPDSPELAATGNDAVYFRYFDATEQAEFLYEALERTVEQDLQHEIDFLLGFDQACQTLNQLLDWPDHSLELFVRVVHQNGGQLSKTKQHSHFSWMTDAEVAEAEAMVRNAFNLDSAS</sequence>